<name>A0A0D8ICW8_9CLOT</name>
<dbReference type="OrthoDB" id="1755431at2"/>
<dbReference type="STRING" id="84022.CACET_c15880"/>
<dbReference type="Proteomes" id="UP000035704">
    <property type="component" value="Chromosome"/>
</dbReference>
<dbReference type="PATRIC" id="fig|84022.5.peg.3042"/>
<dbReference type="AlphaFoldDB" id="A0A0D8ICW8"/>
<evidence type="ECO:0000313" key="2">
    <source>
        <dbReference type="Proteomes" id="UP000035704"/>
    </source>
</evidence>
<protein>
    <submittedName>
        <fullName evidence="1">Uncharacterized protein</fullName>
    </submittedName>
</protein>
<sequence>MNIQQKFRSHINYLMYVFSVQGRDSISIVINLGIFIFSIILFMSEDSGFSSLYDINMSIVFIFVFSLFNIIWSVYERTVEIKNYLGISDNIFLENDMQFLEELKNIVPSRKEAINYFEKSIVNNEPIFMSRHLNKYLWDNKLNLIMSSNAEKSIKRLITKNKSHLIPVLGYQLRYSLANKKVFINEKKLCLSSDIDFKKQEVVCHKGGYFDSFLTNEISTKLLQDHEEYILFKGRELFPINLKDRNNLTLYEITKARMNNHIGISTIGFTNDNYLIIWKQNQRTQINSDLFVPTGSGSCDLKDLQSNDFNQVIINAMQRELWEESGKDLLSKSYKDVGTTKILGFFRWIRRGGKPEFVGITKLNISSHDMKPNCNEVVDTTFNRSEENEFYIANINEIPSVIDDIKRNKRLSIPLLICLDALYHYYCERKDELEEFLF</sequence>
<dbReference type="RefSeq" id="WP_044823780.1">
    <property type="nucleotide sequence ID" value="NZ_CP009687.1"/>
</dbReference>
<dbReference type="EMBL" id="CP009687">
    <property type="protein sequence ID" value="AKL95037.1"/>
    <property type="molecule type" value="Genomic_DNA"/>
</dbReference>
<accession>A0A0D8ICW8</accession>
<organism evidence="1 2">
    <name type="scientific">Clostridium aceticum</name>
    <dbReference type="NCBI Taxonomy" id="84022"/>
    <lineage>
        <taxon>Bacteria</taxon>
        <taxon>Bacillati</taxon>
        <taxon>Bacillota</taxon>
        <taxon>Clostridia</taxon>
        <taxon>Eubacteriales</taxon>
        <taxon>Clostridiaceae</taxon>
        <taxon>Clostridium</taxon>
    </lineage>
</organism>
<proteinExistence type="predicted"/>
<evidence type="ECO:0000313" key="1">
    <source>
        <dbReference type="EMBL" id="AKL95037.1"/>
    </source>
</evidence>
<dbReference type="KEGG" id="cace:CACET_c15880"/>
<reference evidence="1 2" key="1">
    <citation type="submission" date="2014-10" db="EMBL/GenBank/DDBJ databases">
        <title>Genome sequence of Clostridium aceticum DSM 1496.</title>
        <authorList>
            <person name="Poehlein A."/>
            <person name="Schiel-Bengelsdorf B."/>
            <person name="Gottschalk G."/>
            <person name="Duerre P."/>
            <person name="Daniel R."/>
        </authorList>
    </citation>
    <scope>NUCLEOTIDE SEQUENCE [LARGE SCALE GENOMIC DNA]</scope>
    <source>
        <strain evidence="1 2">DSM 1496</strain>
    </source>
</reference>
<keyword evidence="2" id="KW-1185">Reference proteome</keyword>
<gene>
    <name evidence="1" type="ORF">CACET_c15880</name>
</gene>